<dbReference type="EMBL" id="KY626176">
    <property type="protein sequence ID" value="ARB11229.1"/>
    <property type="molecule type" value="Genomic_DNA"/>
</dbReference>
<proteinExistence type="predicted"/>
<dbReference type="GeneID" id="54980153"/>
<accession>A0A1W5S8S3</accession>
<name>A0A1W5S8S3_9CAUD</name>
<protein>
    <submittedName>
        <fullName evidence="1">Uncharacterized protein</fullName>
    </submittedName>
</protein>
<keyword evidence="2" id="KW-1185">Reference proteome</keyword>
<sequence>MSYFKIVDTEEYLSAVVMAGEGSIKTLKQISTAEVPMYMISNNLMYGMCFDAANNEVIQMFYHSKDSICELLGLAQELGSEAITIYEDRELLVQLRAYGYTIVNKKPCNYAGVRDIVTLSSTLTESLLREFFQEYKSQKPFEEGLSLHDSFNTYMEYKYKSQAIDINTHNLIMQQVSITNESARFLTN</sequence>
<evidence type="ECO:0000313" key="1">
    <source>
        <dbReference type="EMBL" id="ARB11229.1"/>
    </source>
</evidence>
<evidence type="ECO:0000313" key="2">
    <source>
        <dbReference type="Proteomes" id="UP000224896"/>
    </source>
</evidence>
<reference evidence="2" key="1">
    <citation type="submission" date="2017-02" db="EMBL/GenBank/DDBJ databases">
        <authorList>
            <person name="Lucas-Elio P."/>
            <person name="Silas S."/>
            <person name="Fire A.Z."/>
            <person name="Sanchez-Amat A."/>
        </authorList>
    </citation>
    <scope>NUCLEOTIDE SEQUENCE [LARGE SCALE GENOMIC DNA]</scope>
</reference>
<dbReference type="KEGG" id="vg:54980153"/>
<dbReference type="Proteomes" id="UP000224896">
    <property type="component" value="Segment"/>
</dbReference>
<dbReference type="RefSeq" id="YP_009789999.1">
    <property type="nucleotide sequence ID" value="NC_047821.1"/>
</dbReference>
<organism evidence="1 2">
    <name type="scientific">Marinomonas phage CPP1m</name>
    <dbReference type="NCBI Taxonomy" id="1965370"/>
    <lineage>
        <taxon>Viruses</taxon>
        <taxon>Duplodnaviria</taxon>
        <taxon>Heunggongvirae</taxon>
        <taxon>Uroviricota</taxon>
        <taxon>Caudoviricetes</taxon>
        <taxon>Autographivirales</taxon>
        <taxon>Autosignataviridae</taxon>
        <taxon>Colwellvirinae</taxon>
        <taxon>Murciavirus</taxon>
        <taxon>Murciavirus CPP1m</taxon>
    </lineage>
</organism>